<sequence>MHALALADRTPTTTRQHATLRPAEVAHAAAVSARYARQADEQGGLSDATLAALDVAGFARHFSPGRPDGAHGTFTELFDAAVAVAEGCPSAAWCGTLWAVHARYAARLPEEGRAEIWARSPGTRIAAAILPPAGRAERAPGGWRLTGRWSMASGAEWSDWLLLAAPAGEQPGAVRAFAVPRTAVTVHDTWDGTGLRATGSHAVSVREVLVPEHRTAPFAALLAGSPDPGPRCHTVPAHLPGPLLFAAPALGAARHALAAFTERMPAASPADGGAADALARSATEIDSVALLWRRAIGRADAGPTDAAAVARNRRDAAYGVETLVTAVDRLLRAGGGATRGGTDPLQRCWRDVHTVAAHGALRTGAAAQAYAAVTVG</sequence>
<reference evidence="3 4" key="1">
    <citation type="submission" date="2016-10" db="EMBL/GenBank/DDBJ databases">
        <authorList>
            <person name="de Groot N.N."/>
        </authorList>
    </citation>
    <scope>NUCLEOTIDE SEQUENCE [LARGE SCALE GENOMIC DNA]</scope>
    <source>
        <strain evidence="3 4">DSM 40306</strain>
    </source>
</reference>
<dbReference type="PIRSF" id="PIRSF016578">
    <property type="entry name" value="HsaA"/>
    <property type="match status" value="1"/>
</dbReference>
<protein>
    <submittedName>
        <fullName evidence="3">Acyl-CoA dehydrogenase</fullName>
    </submittedName>
</protein>
<proteinExistence type="predicted"/>
<dbReference type="GO" id="GO:0005737">
    <property type="term" value="C:cytoplasm"/>
    <property type="evidence" value="ECO:0007669"/>
    <property type="project" value="TreeGrafter"/>
</dbReference>
<evidence type="ECO:0000313" key="4">
    <source>
        <dbReference type="Proteomes" id="UP000182375"/>
    </source>
</evidence>
<dbReference type="AlphaFoldDB" id="A0A1H4XB97"/>
<evidence type="ECO:0000259" key="2">
    <source>
        <dbReference type="Pfam" id="PF08028"/>
    </source>
</evidence>
<dbReference type="GeneID" id="95512699"/>
<dbReference type="SUPFAM" id="SSF47203">
    <property type="entry name" value="Acyl-CoA dehydrogenase C-terminal domain-like"/>
    <property type="match status" value="1"/>
</dbReference>
<dbReference type="PANTHER" id="PTHR48083">
    <property type="entry name" value="MEDIUM-CHAIN SPECIFIC ACYL-COA DEHYDROGENASE, MITOCHONDRIAL-RELATED"/>
    <property type="match status" value="1"/>
</dbReference>
<gene>
    <name evidence="3" type="ORF">SAMN04490357_3561</name>
</gene>
<dbReference type="GO" id="GO:0003995">
    <property type="term" value="F:acyl-CoA dehydrogenase activity"/>
    <property type="evidence" value="ECO:0007669"/>
    <property type="project" value="TreeGrafter"/>
</dbReference>
<dbReference type="InterPro" id="IPR009100">
    <property type="entry name" value="AcylCoA_DH/oxidase_NM_dom_sf"/>
</dbReference>
<feature type="domain" description="Acyl-CoA dehydrogenase C-terminal" evidence="2">
    <location>
        <begin position="243"/>
        <end position="361"/>
    </location>
</feature>
<dbReference type="EMBL" id="FNTD01000004">
    <property type="protein sequence ID" value="SED01974.1"/>
    <property type="molecule type" value="Genomic_DNA"/>
</dbReference>
<dbReference type="Gene3D" id="1.10.540.10">
    <property type="entry name" value="Acyl-CoA dehydrogenase/oxidase, N-terminal domain"/>
    <property type="match status" value="1"/>
</dbReference>
<dbReference type="GO" id="GO:0050660">
    <property type="term" value="F:flavin adenine dinucleotide binding"/>
    <property type="evidence" value="ECO:0007669"/>
    <property type="project" value="InterPro"/>
</dbReference>
<dbReference type="InterPro" id="IPR013107">
    <property type="entry name" value="Acyl-CoA_DH_C"/>
</dbReference>
<organism evidence="3 4">
    <name type="scientific">Streptomyces misionensis</name>
    <dbReference type="NCBI Taxonomy" id="67331"/>
    <lineage>
        <taxon>Bacteria</taxon>
        <taxon>Bacillati</taxon>
        <taxon>Actinomycetota</taxon>
        <taxon>Actinomycetes</taxon>
        <taxon>Kitasatosporales</taxon>
        <taxon>Streptomycetaceae</taxon>
        <taxon>Streptomyces</taxon>
    </lineage>
</organism>
<dbReference type="InterPro" id="IPR050741">
    <property type="entry name" value="Acyl-CoA_dehydrogenase"/>
</dbReference>
<dbReference type="Gene3D" id="2.40.110.10">
    <property type="entry name" value="Butyryl-CoA Dehydrogenase, subunit A, domain 2"/>
    <property type="match status" value="1"/>
</dbReference>
<dbReference type="GO" id="GO:0016712">
    <property type="term" value="F:oxidoreductase activity, acting on paired donors, with incorporation or reduction of molecular oxygen, reduced flavin or flavoprotein as one donor, and incorporation of one atom of oxygen"/>
    <property type="evidence" value="ECO:0007669"/>
    <property type="project" value="TreeGrafter"/>
</dbReference>
<evidence type="ECO:0000256" key="1">
    <source>
        <dbReference type="ARBA" id="ARBA00023002"/>
    </source>
</evidence>
<dbReference type="Gene3D" id="1.20.140.10">
    <property type="entry name" value="Butyryl-CoA Dehydrogenase, subunit A, domain 3"/>
    <property type="match status" value="1"/>
</dbReference>
<dbReference type="InterPro" id="IPR046373">
    <property type="entry name" value="Acyl-CoA_Oxase/DH_mid-dom_sf"/>
</dbReference>
<evidence type="ECO:0000313" key="3">
    <source>
        <dbReference type="EMBL" id="SED01974.1"/>
    </source>
</evidence>
<accession>A0A1H4XB97</accession>
<dbReference type="SUPFAM" id="SSF56645">
    <property type="entry name" value="Acyl-CoA dehydrogenase NM domain-like"/>
    <property type="match status" value="1"/>
</dbReference>
<dbReference type="InterPro" id="IPR037069">
    <property type="entry name" value="AcylCoA_DH/ox_N_sf"/>
</dbReference>
<dbReference type="InterPro" id="IPR036250">
    <property type="entry name" value="AcylCo_DH-like_C"/>
</dbReference>
<name>A0A1H4XB97_9ACTN</name>
<keyword evidence="1" id="KW-0560">Oxidoreductase</keyword>
<dbReference type="RefSeq" id="WP_244174870.1">
    <property type="nucleotide sequence ID" value="NZ_FNTD01000004.1"/>
</dbReference>
<dbReference type="GO" id="GO:0033539">
    <property type="term" value="P:fatty acid beta-oxidation using acyl-CoA dehydrogenase"/>
    <property type="evidence" value="ECO:0007669"/>
    <property type="project" value="TreeGrafter"/>
</dbReference>
<dbReference type="PANTHER" id="PTHR48083:SF19">
    <property type="entry name" value="FLAVIN-DEPENDENT MONOOXYGENASE, OXYGENASE SUBUNIT HSAA"/>
    <property type="match status" value="1"/>
</dbReference>
<dbReference type="Proteomes" id="UP000182375">
    <property type="component" value="Unassembled WGS sequence"/>
</dbReference>
<dbReference type="Pfam" id="PF08028">
    <property type="entry name" value="Acyl-CoA_dh_2"/>
    <property type="match status" value="1"/>
</dbReference>
<dbReference type="STRING" id="67331.SAMN04490357_3561"/>